<dbReference type="Gene3D" id="3.30.1200.10">
    <property type="entry name" value="YggU-like"/>
    <property type="match status" value="1"/>
</dbReference>
<evidence type="ECO:0000313" key="3">
    <source>
        <dbReference type="EMBL" id="QIR16218.1"/>
    </source>
</evidence>
<dbReference type="Pfam" id="PF02594">
    <property type="entry name" value="DUF167"/>
    <property type="match status" value="1"/>
</dbReference>
<gene>
    <name evidence="3" type="ORF">HBH39_12285</name>
</gene>
<protein>
    <recommendedName>
        <fullName evidence="2">UPF0235 protein HBH39_12285</fullName>
    </recommendedName>
</protein>
<dbReference type="EMBL" id="CP050313">
    <property type="protein sequence ID" value="QIR16218.1"/>
    <property type="molecule type" value="Genomic_DNA"/>
</dbReference>
<name>A0A6G9QP84_9GAMM</name>
<proteinExistence type="inferred from homology"/>
<dbReference type="HAMAP" id="MF_00634">
    <property type="entry name" value="UPF0235"/>
    <property type="match status" value="1"/>
</dbReference>
<comment type="similarity">
    <text evidence="1 2">Belongs to the UPF0235 family.</text>
</comment>
<reference evidence="3 4" key="1">
    <citation type="submission" date="2020-03" db="EMBL/GenBank/DDBJ databases">
        <title>Complete genome sequence of Shewanella sp.</title>
        <authorList>
            <person name="Kim Y.-S."/>
            <person name="Kim S.-J."/>
            <person name="Jung H.-K."/>
            <person name="Kim K.-H."/>
        </authorList>
    </citation>
    <scope>NUCLEOTIDE SEQUENCE [LARGE SCALE GENOMIC DNA]</scope>
    <source>
        <strain evidence="3 4">PN3F2</strain>
    </source>
</reference>
<dbReference type="PANTHER" id="PTHR13420:SF7">
    <property type="entry name" value="UPF0235 PROTEIN C15ORF40"/>
    <property type="match status" value="1"/>
</dbReference>
<dbReference type="AlphaFoldDB" id="A0A6G9QP84"/>
<dbReference type="KEGG" id="saes:HBH39_12285"/>
<dbReference type="GO" id="GO:0005737">
    <property type="term" value="C:cytoplasm"/>
    <property type="evidence" value="ECO:0007669"/>
    <property type="project" value="TreeGrafter"/>
</dbReference>
<keyword evidence="4" id="KW-1185">Reference proteome</keyword>
<dbReference type="SMART" id="SM01152">
    <property type="entry name" value="DUF167"/>
    <property type="match status" value="1"/>
</dbReference>
<dbReference type="PANTHER" id="PTHR13420">
    <property type="entry name" value="UPF0235 PROTEIN C15ORF40"/>
    <property type="match status" value="1"/>
</dbReference>
<dbReference type="Proteomes" id="UP000502608">
    <property type="component" value="Chromosome"/>
</dbReference>
<organism evidence="3 4">
    <name type="scientific">Shewanella aestuarii</name>
    <dbReference type="NCBI Taxonomy" id="1028752"/>
    <lineage>
        <taxon>Bacteria</taxon>
        <taxon>Pseudomonadati</taxon>
        <taxon>Pseudomonadota</taxon>
        <taxon>Gammaproteobacteria</taxon>
        <taxon>Alteromonadales</taxon>
        <taxon>Shewanellaceae</taxon>
        <taxon>Shewanella</taxon>
    </lineage>
</organism>
<dbReference type="SUPFAM" id="SSF69786">
    <property type="entry name" value="YggU-like"/>
    <property type="match status" value="1"/>
</dbReference>
<dbReference type="InterPro" id="IPR003746">
    <property type="entry name" value="DUF167"/>
</dbReference>
<dbReference type="InterPro" id="IPR036591">
    <property type="entry name" value="YggU-like_sf"/>
</dbReference>
<dbReference type="NCBIfam" id="TIGR00251">
    <property type="entry name" value="DUF167 family protein"/>
    <property type="match status" value="1"/>
</dbReference>
<evidence type="ECO:0000256" key="1">
    <source>
        <dbReference type="ARBA" id="ARBA00010364"/>
    </source>
</evidence>
<evidence type="ECO:0000256" key="2">
    <source>
        <dbReference type="HAMAP-Rule" id="MF_00634"/>
    </source>
</evidence>
<sequence>MPDVILNVYVQPKASRDQVIGIHGDELKVAITAPPVDGKANAHLIKFIAKLFKVAKSDVSLLKGDFGRHKQLQVSAAKLIPAEIHHIAQIYNQYNNSQARQSD</sequence>
<evidence type="ECO:0000313" key="4">
    <source>
        <dbReference type="Proteomes" id="UP000502608"/>
    </source>
</evidence>
<accession>A0A6G9QP84</accession>